<dbReference type="AlphaFoldDB" id="A0A0C2GEX8"/>
<keyword evidence="3" id="KW-1185">Reference proteome</keyword>
<dbReference type="Proteomes" id="UP000054047">
    <property type="component" value="Unassembled WGS sequence"/>
</dbReference>
<protein>
    <submittedName>
        <fullName evidence="2">Uncharacterized protein</fullName>
    </submittedName>
</protein>
<reference evidence="2 3" key="1">
    <citation type="submission" date="2013-12" db="EMBL/GenBank/DDBJ databases">
        <title>Draft genome of the parsitic nematode Ancylostoma duodenale.</title>
        <authorList>
            <person name="Mitreva M."/>
        </authorList>
    </citation>
    <scope>NUCLEOTIDE SEQUENCE [LARGE SCALE GENOMIC DNA]</scope>
    <source>
        <strain evidence="2 3">Zhejiang</strain>
    </source>
</reference>
<feature type="compositionally biased region" description="Polar residues" evidence="1">
    <location>
        <begin position="95"/>
        <end position="125"/>
    </location>
</feature>
<feature type="compositionally biased region" description="Polar residues" evidence="1">
    <location>
        <begin position="341"/>
        <end position="351"/>
    </location>
</feature>
<evidence type="ECO:0000313" key="2">
    <source>
        <dbReference type="EMBL" id="KIH57439.1"/>
    </source>
</evidence>
<feature type="region of interest" description="Disordered" evidence="1">
    <location>
        <begin position="1"/>
        <end position="33"/>
    </location>
</feature>
<sequence length="454" mass="48397">MLGTLLPDTSSVESSYNKETKRNDVTGGSSSTTEIILERKHKYSIEPDDISTKGANQTNTIAADSSNEEKTNAATFGGMGTTNAKMFQTAEKSQENTMPQNTTESALQNSEEFSGDSTIGPGTTPESRDTILLPDVLEIDNQLLKKNSTDSTLDDPSALETEETTLPPGNSTSVVKKDHDGRKTVMVATGTTRASQSTRTDEHSMKSSTTLDIEEILGKSKANKTRNPLDDLLGEQSETTALATKSFEGKSSTGARKVARGKVHELDDDDTSTEKYSSDSGSPTQQTTTTPDKDDLDVIMSRNHHYKETDSSVATDGATVEKASTEKGTSATHGPEDDPSKSSQQTFITKQTSEDDVAEKSTGTPPDSSLTPAGVLNTSPHPEDVSPPESPEGSPATETTAEDDSTRKVPPLIADRSSTMDDAVNATITELSSSEDTEETPRRFTAPTPGSRPN</sequence>
<accession>A0A0C2GEX8</accession>
<feature type="region of interest" description="Disordered" evidence="1">
    <location>
        <begin position="46"/>
        <end position="131"/>
    </location>
</feature>
<evidence type="ECO:0000256" key="1">
    <source>
        <dbReference type="SAM" id="MobiDB-lite"/>
    </source>
</evidence>
<feature type="compositionally biased region" description="Polar residues" evidence="1">
    <location>
        <begin position="236"/>
        <end position="254"/>
    </location>
</feature>
<name>A0A0C2GEX8_9BILA</name>
<proteinExistence type="predicted"/>
<organism evidence="2 3">
    <name type="scientific">Ancylostoma duodenale</name>
    <dbReference type="NCBI Taxonomy" id="51022"/>
    <lineage>
        <taxon>Eukaryota</taxon>
        <taxon>Metazoa</taxon>
        <taxon>Ecdysozoa</taxon>
        <taxon>Nematoda</taxon>
        <taxon>Chromadorea</taxon>
        <taxon>Rhabditida</taxon>
        <taxon>Rhabditina</taxon>
        <taxon>Rhabditomorpha</taxon>
        <taxon>Strongyloidea</taxon>
        <taxon>Ancylostomatidae</taxon>
        <taxon>Ancylostomatinae</taxon>
        <taxon>Ancylostoma</taxon>
    </lineage>
</organism>
<dbReference type="EMBL" id="KN734387">
    <property type="protein sequence ID" value="KIH57439.1"/>
    <property type="molecule type" value="Genomic_DNA"/>
</dbReference>
<evidence type="ECO:0000313" key="3">
    <source>
        <dbReference type="Proteomes" id="UP000054047"/>
    </source>
</evidence>
<feature type="compositionally biased region" description="Polar residues" evidence="1">
    <location>
        <begin position="189"/>
        <end position="198"/>
    </location>
</feature>
<gene>
    <name evidence="2" type="ORF">ANCDUO_12370</name>
</gene>
<feature type="compositionally biased region" description="Polar residues" evidence="1">
    <location>
        <begin position="361"/>
        <end position="380"/>
    </location>
</feature>
<feature type="region of interest" description="Disordered" evidence="1">
    <location>
        <begin position="146"/>
        <end position="454"/>
    </location>
</feature>
<feature type="compositionally biased region" description="Low complexity" evidence="1">
    <location>
        <begin position="278"/>
        <end position="290"/>
    </location>
</feature>
<feature type="compositionally biased region" description="Polar residues" evidence="1">
    <location>
        <begin position="53"/>
        <end position="65"/>
    </location>
</feature>